<dbReference type="RefSeq" id="WP_155302205.1">
    <property type="nucleotide sequence ID" value="NZ_AP021875.1"/>
</dbReference>
<dbReference type="GO" id="GO:0006950">
    <property type="term" value="P:response to stress"/>
    <property type="evidence" value="ECO:0007669"/>
    <property type="project" value="TreeGrafter"/>
</dbReference>
<proteinExistence type="predicted"/>
<name>A0A5K7Z0S8_9BACT</name>
<dbReference type="InterPro" id="IPR000835">
    <property type="entry name" value="HTH_MarR-typ"/>
</dbReference>
<keyword evidence="3" id="KW-1185">Reference proteome</keyword>
<dbReference type="SUPFAM" id="SSF46785">
    <property type="entry name" value="Winged helix' DNA-binding domain"/>
    <property type="match status" value="1"/>
</dbReference>
<dbReference type="Proteomes" id="UP000427769">
    <property type="component" value="Chromosome"/>
</dbReference>
<dbReference type="AlphaFoldDB" id="A0A5K7Z0S8"/>
<organism evidence="2 3">
    <name type="scientific">Desulfosarcina widdelii</name>
    <dbReference type="NCBI Taxonomy" id="947919"/>
    <lineage>
        <taxon>Bacteria</taxon>
        <taxon>Pseudomonadati</taxon>
        <taxon>Thermodesulfobacteriota</taxon>
        <taxon>Desulfobacteria</taxon>
        <taxon>Desulfobacterales</taxon>
        <taxon>Desulfosarcinaceae</taxon>
        <taxon>Desulfosarcina</taxon>
    </lineage>
</organism>
<dbReference type="OrthoDB" id="512297at2"/>
<evidence type="ECO:0000313" key="2">
    <source>
        <dbReference type="EMBL" id="BBO73061.1"/>
    </source>
</evidence>
<dbReference type="Gene3D" id="1.10.10.10">
    <property type="entry name" value="Winged helix-like DNA-binding domain superfamily/Winged helix DNA-binding domain"/>
    <property type="match status" value="1"/>
</dbReference>
<dbReference type="PROSITE" id="PS50995">
    <property type="entry name" value="HTH_MARR_2"/>
    <property type="match status" value="1"/>
</dbReference>
<dbReference type="InterPro" id="IPR036390">
    <property type="entry name" value="WH_DNA-bd_sf"/>
</dbReference>
<sequence length="163" mass="18492">MKRLNPIEQAELICNIGQKSQNLFWGSISRKLSNSKPKSATEILSPTQLQLLYMVTTHGPMNITELARIMAVSPPSISVMVDRMVNNGWLHRQRSDQDRRKMMISVPSETNSKIVDIQKVVRQEILHLIEIIGPENTRKWCTVLNAIEQACLQDLVQNTGSQT</sequence>
<dbReference type="SMART" id="SM00347">
    <property type="entry name" value="HTH_MARR"/>
    <property type="match status" value="1"/>
</dbReference>
<dbReference type="EMBL" id="AP021875">
    <property type="protein sequence ID" value="BBO73061.1"/>
    <property type="molecule type" value="Genomic_DNA"/>
</dbReference>
<gene>
    <name evidence="2" type="ORF">DSCW_04780</name>
</gene>
<dbReference type="InterPro" id="IPR039422">
    <property type="entry name" value="MarR/SlyA-like"/>
</dbReference>
<evidence type="ECO:0000313" key="3">
    <source>
        <dbReference type="Proteomes" id="UP000427769"/>
    </source>
</evidence>
<protein>
    <recommendedName>
        <fullName evidence="1">HTH marR-type domain-containing protein</fullName>
    </recommendedName>
</protein>
<dbReference type="GO" id="GO:0003700">
    <property type="term" value="F:DNA-binding transcription factor activity"/>
    <property type="evidence" value="ECO:0007669"/>
    <property type="project" value="InterPro"/>
</dbReference>
<dbReference type="PANTHER" id="PTHR33164">
    <property type="entry name" value="TRANSCRIPTIONAL REGULATOR, MARR FAMILY"/>
    <property type="match status" value="1"/>
</dbReference>
<feature type="domain" description="HTH marR-type" evidence="1">
    <location>
        <begin position="9"/>
        <end position="161"/>
    </location>
</feature>
<dbReference type="PANTHER" id="PTHR33164:SF94">
    <property type="entry name" value="TRANSCRIPTIONAL REGULATORY PROTEIN-RELATED"/>
    <property type="match status" value="1"/>
</dbReference>
<dbReference type="Pfam" id="PF01047">
    <property type="entry name" value="MarR"/>
    <property type="match status" value="1"/>
</dbReference>
<evidence type="ECO:0000259" key="1">
    <source>
        <dbReference type="PROSITE" id="PS50995"/>
    </source>
</evidence>
<accession>A0A5K7Z0S8</accession>
<dbReference type="KEGG" id="dwd:DSCW_04780"/>
<reference evidence="2 3" key="1">
    <citation type="submission" date="2019-11" db="EMBL/GenBank/DDBJ databases">
        <title>Comparative genomics of hydrocarbon-degrading Desulfosarcina strains.</title>
        <authorList>
            <person name="Watanabe M."/>
            <person name="Kojima H."/>
            <person name="Fukui M."/>
        </authorList>
    </citation>
    <scope>NUCLEOTIDE SEQUENCE [LARGE SCALE GENOMIC DNA]</scope>
    <source>
        <strain evidence="2 3">PP31</strain>
    </source>
</reference>
<dbReference type="InterPro" id="IPR036388">
    <property type="entry name" value="WH-like_DNA-bd_sf"/>
</dbReference>